<dbReference type="GO" id="GO:0016787">
    <property type="term" value="F:hydrolase activity"/>
    <property type="evidence" value="ECO:0007669"/>
    <property type="project" value="UniProtKB-KW"/>
</dbReference>
<accession>A0ABN2RHB8</accession>
<feature type="domain" description="Serine aminopeptidase S33" evidence="1">
    <location>
        <begin position="170"/>
        <end position="258"/>
    </location>
</feature>
<keyword evidence="3" id="KW-1185">Reference proteome</keyword>
<proteinExistence type="predicted"/>
<name>A0ABN2RHB8_9MICO</name>
<evidence type="ECO:0000313" key="2">
    <source>
        <dbReference type="EMBL" id="GAA1969155.1"/>
    </source>
</evidence>
<dbReference type="Gene3D" id="3.40.50.1820">
    <property type="entry name" value="alpha/beta hydrolase"/>
    <property type="match status" value="1"/>
</dbReference>
<dbReference type="EMBL" id="BAAAOG010000011">
    <property type="protein sequence ID" value="GAA1969155.1"/>
    <property type="molecule type" value="Genomic_DNA"/>
</dbReference>
<dbReference type="InterPro" id="IPR029058">
    <property type="entry name" value="AB_hydrolase_fold"/>
</dbReference>
<protein>
    <submittedName>
        <fullName evidence="2">Alpha/beta hydrolase</fullName>
    </submittedName>
</protein>
<organism evidence="2 3">
    <name type="scientific">Microbacterium deminutum</name>
    <dbReference type="NCBI Taxonomy" id="344164"/>
    <lineage>
        <taxon>Bacteria</taxon>
        <taxon>Bacillati</taxon>
        <taxon>Actinomycetota</taxon>
        <taxon>Actinomycetes</taxon>
        <taxon>Micrococcales</taxon>
        <taxon>Microbacteriaceae</taxon>
        <taxon>Microbacterium</taxon>
    </lineage>
</organism>
<gene>
    <name evidence="2" type="ORF">GCM10009776_35310</name>
</gene>
<evidence type="ECO:0000313" key="3">
    <source>
        <dbReference type="Proteomes" id="UP001499933"/>
    </source>
</evidence>
<sequence>MPALVAVACLVALLAPAAWFIRMLARRVVGVEPRRKTVTARRDDQTMVLPVSTASLAAGQYGLWFGPNFEHHALVGEVLSSDQGLVVRRFIKSTAPVPTEPFEAQLTAHVMNGPAEIDSAWENVDVPLRDGTSAPAWLFRSESPDKPWVIHVQGIRTSRLVTLRSVEVAQRAGLTSLVITYRGAGDGPPATVSSLGQREWSDLADAVAYARAQGAVAIYVVAWSMGAGLALELLRREPDAFDRLALIAPATNWREIVRRGVKNAGLPGFLTRAITWALGSPVASRLIGLPAPIDFDQLDWVNSFELAVPTLVIHSKGDEEIPFELTDDFASGHATVTLIETSAAPHGWELNVDRERAMSALSSWLEAT</sequence>
<dbReference type="SUPFAM" id="SSF53474">
    <property type="entry name" value="alpha/beta-Hydrolases"/>
    <property type="match status" value="1"/>
</dbReference>
<dbReference type="Pfam" id="PF12146">
    <property type="entry name" value="Hydrolase_4"/>
    <property type="match status" value="1"/>
</dbReference>
<reference evidence="2 3" key="1">
    <citation type="journal article" date="2019" name="Int. J. Syst. Evol. Microbiol.">
        <title>The Global Catalogue of Microorganisms (GCM) 10K type strain sequencing project: providing services to taxonomists for standard genome sequencing and annotation.</title>
        <authorList>
            <consortium name="The Broad Institute Genomics Platform"/>
            <consortium name="The Broad Institute Genome Sequencing Center for Infectious Disease"/>
            <person name="Wu L."/>
            <person name="Ma J."/>
        </authorList>
    </citation>
    <scope>NUCLEOTIDE SEQUENCE [LARGE SCALE GENOMIC DNA]</scope>
    <source>
        <strain evidence="2 3">JCM 14901</strain>
    </source>
</reference>
<evidence type="ECO:0000259" key="1">
    <source>
        <dbReference type="Pfam" id="PF12146"/>
    </source>
</evidence>
<dbReference type="InterPro" id="IPR022742">
    <property type="entry name" value="Hydrolase_4"/>
</dbReference>
<keyword evidence="2" id="KW-0378">Hydrolase</keyword>
<dbReference type="Proteomes" id="UP001499933">
    <property type="component" value="Unassembled WGS sequence"/>
</dbReference>
<comment type="caution">
    <text evidence="2">The sequence shown here is derived from an EMBL/GenBank/DDBJ whole genome shotgun (WGS) entry which is preliminary data.</text>
</comment>